<feature type="compositionally biased region" description="Low complexity" evidence="1">
    <location>
        <begin position="161"/>
        <end position="170"/>
    </location>
</feature>
<keyword evidence="3" id="KW-1185">Reference proteome</keyword>
<proteinExistence type="predicted"/>
<dbReference type="PANTHER" id="PTHR40623:SF2">
    <property type="entry name" value="INTEGRAL MEMBRANE PROTEIN"/>
    <property type="match status" value="1"/>
</dbReference>
<feature type="region of interest" description="Disordered" evidence="1">
    <location>
        <begin position="434"/>
        <end position="490"/>
    </location>
</feature>
<gene>
    <name evidence="2" type="ORF">EJ08DRAFT_735412</name>
</gene>
<feature type="region of interest" description="Disordered" evidence="1">
    <location>
        <begin position="206"/>
        <end position="262"/>
    </location>
</feature>
<name>A0A9P4TX44_9PEZI</name>
<dbReference type="Proteomes" id="UP000800235">
    <property type="component" value="Unassembled WGS sequence"/>
</dbReference>
<feature type="region of interest" description="Disordered" evidence="1">
    <location>
        <begin position="303"/>
        <end position="324"/>
    </location>
</feature>
<feature type="compositionally biased region" description="Polar residues" evidence="1">
    <location>
        <begin position="122"/>
        <end position="131"/>
    </location>
</feature>
<evidence type="ECO:0000313" key="3">
    <source>
        <dbReference type="Proteomes" id="UP000800235"/>
    </source>
</evidence>
<feature type="compositionally biased region" description="Pro residues" evidence="1">
    <location>
        <begin position="309"/>
        <end position="319"/>
    </location>
</feature>
<accession>A0A9P4TX44</accession>
<feature type="compositionally biased region" description="Polar residues" evidence="1">
    <location>
        <begin position="206"/>
        <end position="218"/>
    </location>
</feature>
<evidence type="ECO:0000313" key="2">
    <source>
        <dbReference type="EMBL" id="KAF2428841.1"/>
    </source>
</evidence>
<feature type="compositionally biased region" description="Basic and acidic residues" evidence="1">
    <location>
        <begin position="466"/>
        <end position="490"/>
    </location>
</feature>
<evidence type="ECO:0000256" key="1">
    <source>
        <dbReference type="SAM" id="MobiDB-lite"/>
    </source>
</evidence>
<comment type="caution">
    <text evidence="2">The sequence shown here is derived from an EMBL/GenBank/DDBJ whole genome shotgun (WGS) entry which is preliminary data.</text>
</comment>
<dbReference type="AlphaFoldDB" id="A0A9P4TX44"/>
<dbReference type="PANTHER" id="PTHR40623">
    <property type="entry name" value="INTEGRAL MEMBRANE PROTEIN"/>
    <property type="match status" value="1"/>
</dbReference>
<feature type="compositionally biased region" description="Polar residues" evidence="1">
    <location>
        <begin position="410"/>
        <end position="419"/>
    </location>
</feature>
<organism evidence="2 3">
    <name type="scientific">Tothia fuscella</name>
    <dbReference type="NCBI Taxonomy" id="1048955"/>
    <lineage>
        <taxon>Eukaryota</taxon>
        <taxon>Fungi</taxon>
        <taxon>Dikarya</taxon>
        <taxon>Ascomycota</taxon>
        <taxon>Pezizomycotina</taxon>
        <taxon>Dothideomycetes</taxon>
        <taxon>Pleosporomycetidae</taxon>
        <taxon>Venturiales</taxon>
        <taxon>Cylindrosympodiaceae</taxon>
        <taxon>Tothia</taxon>
    </lineage>
</organism>
<feature type="region of interest" description="Disordered" evidence="1">
    <location>
        <begin position="388"/>
        <end position="419"/>
    </location>
</feature>
<feature type="compositionally biased region" description="Basic and acidic residues" evidence="1">
    <location>
        <begin position="140"/>
        <end position="160"/>
    </location>
</feature>
<feature type="compositionally biased region" description="Polar residues" evidence="1">
    <location>
        <begin position="438"/>
        <end position="447"/>
    </location>
</feature>
<sequence length="490" mass="54930">MANFWEEWPLWEKMTFVLALSIFAALCLGLCKNVYTRWKLRSYANLAAATGEVTPNMIEAQRAYNDEIPFGIRALERGVEVQGVWISQPNTPLDRSPASSFAATRNSETIPTLSLTLPEGSHQLNEPQPTHSSSRSIWSDSHRERSKDRSSSSKASREYSRQSYSTSRTRPASLPIPSNLRHSIAAESVGSNSYLEFDTNRFSNLSTSSGEGLNQRGASPTSSRDSHDSSNGRQQIKGHLSYRDERRGSGDAITPKGKGKERLVDARADLDLLQTHRLSHAAETGQLTPRSRHHRFWSREWLATSSPKQAPPSPDPLPTDHPTTTDSYFPIISPTRTDSQALPGGTEAIEPTFSSLDLYSKSFTHEVASAQDMGKIRSVGNTYPSFSWESLEIPEPTPETQRKSHEPNSAFETPTKRNSQILRKVNSAFEIMKPGTFTPKSYNTSSPALRHTDGNRRRSRKLQKKYTPDGERKRSSFIEHIYGNERHPQQ</sequence>
<protein>
    <submittedName>
        <fullName evidence="2">Uncharacterized protein</fullName>
    </submittedName>
</protein>
<dbReference type="EMBL" id="MU007052">
    <property type="protein sequence ID" value="KAF2428841.1"/>
    <property type="molecule type" value="Genomic_DNA"/>
</dbReference>
<dbReference type="OrthoDB" id="5426165at2759"/>
<reference evidence="2" key="1">
    <citation type="journal article" date="2020" name="Stud. Mycol.">
        <title>101 Dothideomycetes genomes: a test case for predicting lifestyles and emergence of pathogens.</title>
        <authorList>
            <person name="Haridas S."/>
            <person name="Albert R."/>
            <person name="Binder M."/>
            <person name="Bloem J."/>
            <person name="Labutti K."/>
            <person name="Salamov A."/>
            <person name="Andreopoulos B."/>
            <person name="Baker S."/>
            <person name="Barry K."/>
            <person name="Bills G."/>
            <person name="Bluhm B."/>
            <person name="Cannon C."/>
            <person name="Castanera R."/>
            <person name="Culley D."/>
            <person name="Daum C."/>
            <person name="Ezra D."/>
            <person name="Gonzalez J."/>
            <person name="Henrissat B."/>
            <person name="Kuo A."/>
            <person name="Liang C."/>
            <person name="Lipzen A."/>
            <person name="Lutzoni F."/>
            <person name="Magnuson J."/>
            <person name="Mondo S."/>
            <person name="Nolan M."/>
            <person name="Ohm R."/>
            <person name="Pangilinan J."/>
            <person name="Park H.-J."/>
            <person name="Ramirez L."/>
            <person name="Alfaro M."/>
            <person name="Sun H."/>
            <person name="Tritt A."/>
            <person name="Yoshinaga Y."/>
            <person name="Zwiers L.-H."/>
            <person name="Turgeon B."/>
            <person name="Goodwin S."/>
            <person name="Spatafora J."/>
            <person name="Crous P."/>
            <person name="Grigoriev I."/>
        </authorList>
    </citation>
    <scope>NUCLEOTIDE SEQUENCE</scope>
    <source>
        <strain evidence="2">CBS 130266</strain>
    </source>
</reference>
<feature type="region of interest" description="Disordered" evidence="1">
    <location>
        <begin position="118"/>
        <end position="178"/>
    </location>
</feature>